<keyword evidence="2" id="KW-1185">Reference proteome</keyword>
<comment type="caution">
    <text evidence="1">The sequence shown here is derived from an EMBL/GenBank/DDBJ whole genome shotgun (WGS) entry which is preliminary data.</text>
</comment>
<sequence length="96" mass="10443">MQSELPTLLLTPLCVSILTRGELPASQHRLLWLLAAQLRGGVAVVSLTELAERAGLSRLTAVRSVHALLRLGLLVRGARVGTSYQYKLNPAYLKVL</sequence>
<dbReference type="Proteomes" id="UP001495147">
    <property type="component" value="Unassembled WGS sequence"/>
</dbReference>
<evidence type="ECO:0008006" key="3">
    <source>
        <dbReference type="Google" id="ProtNLM"/>
    </source>
</evidence>
<dbReference type="Gene3D" id="1.10.10.10">
    <property type="entry name" value="Winged helix-like DNA-binding domain superfamily/Winged helix DNA-binding domain"/>
    <property type="match status" value="1"/>
</dbReference>
<reference evidence="1 2" key="1">
    <citation type="submission" date="2024-05" db="EMBL/GenBank/DDBJ databases">
        <title>Roseateles sp. DJS-2-20 16S ribosomal RNA gene Genome sequencing and assembly.</title>
        <authorList>
            <person name="Woo H."/>
        </authorList>
    </citation>
    <scope>NUCLEOTIDE SEQUENCE [LARGE SCALE GENOMIC DNA]</scope>
    <source>
        <strain evidence="1 2">DJS-2-20</strain>
    </source>
</reference>
<organism evidence="1 2">
    <name type="scientific">Roseateles paludis</name>
    <dbReference type="NCBI Taxonomy" id="3145238"/>
    <lineage>
        <taxon>Bacteria</taxon>
        <taxon>Pseudomonadati</taxon>
        <taxon>Pseudomonadota</taxon>
        <taxon>Betaproteobacteria</taxon>
        <taxon>Burkholderiales</taxon>
        <taxon>Sphaerotilaceae</taxon>
        <taxon>Roseateles</taxon>
    </lineage>
</organism>
<protein>
    <recommendedName>
        <fullName evidence="3">HTH iclR-type domain-containing protein</fullName>
    </recommendedName>
</protein>
<gene>
    <name evidence="1" type="ORF">ABDJ85_01045</name>
</gene>
<name>A0ABV0FVU0_9BURK</name>
<dbReference type="SUPFAM" id="SSF46785">
    <property type="entry name" value="Winged helix' DNA-binding domain"/>
    <property type="match status" value="1"/>
</dbReference>
<evidence type="ECO:0000313" key="1">
    <source>
        <dbReference type="EMBL" id="MEO3690034.1"/>
    </source>
</evidence>
<dbReference type="InterPro" id="IPR036390">
    <property type="entry name" value="WH_DNA-bd_sf"/>
</dbReference>
<dbReference type="RefSeq" id="WP_347702869.1">
    <property type="nucleotide sequence ID" value="NZ_JBDPZD010000001.1"/>
</dbReference>
<dbReference type="EMBL" id="JBDPZD010000001">
    <property type="protein sequence ID" value="MEO3690034.1"/>
    <property type="molecule type" value="Genomic_DNA"/>
</dbReference>
<dbReference type="InterPro" id="IPR036388">
    <property type="entry name" value="WH-like_DNA-bd_sf"/>
</dbReference>
<accession>A0ABV0FVU0</accession>
<proteinExistence type="predicted"/>
<evidence type="ECO:0000313" key="2">
    <source>
        <dbReference type="Proteomes" id="UP001495147"/>
    </source>
</evidence>